<feature type="transmembrane region" description="Helical" evidence="2">
    <location>
        <begin position="347"/>
        <end position="366"/>
    </location>
</feature>
<evidence type="ECO:0000256" key="2">
    <source>
        <dbReference type="SAM" id="Phobius"/>
    </source>
</evidence>
<feature type="transmembrane region" description="Helical" evidence="2">
    <location>
        <begin position="239"/>
        <end position="256"/>
    </location>
</feature>
<reference evidence="5" key="1">
    <citation type="submission" date="2011-02" db="EMBL/GenBank/DDBJ databases">
        <title>The complete genome of Planctomyces brasiliensis DSM 5305.</title>
        <authorList>
            <person name="Lucas S."/>
            <person name="Copeland A."/>
            <person name="Lapidus A."/>
            <person name="Bruce D."/>
            <person name="Goodwin L."/>
            <person name="Pitluck S."/>
            <person name="Kyrpides N."/>
            <person name="Mavromatis K."/>
            <person name="Pagani I."/>
            <person name="Ivanova N."/>
            <person name="Ovchinnikova G."/>
            <person name="Lu M."/>
            <person name="Detter J.C."/>
            <person name="Han C."/>
            <person name="Land M."/>
            <person name="Hauser L."/>
            <person name="Markowitz V."/>
            <person name="Cheng J.-F."/>
            <person name="Hugenholtz P."/>
            <person name="Woyke T."/>
            <person name="Wu D."/>
            <person name="Tindall B."/>
            <person name="Pomrenke H.G."/>
            <person name="Brambilla E."/>
            <person name="Klenk H.-P."/>
            <person name="Eisen J.A."/>
        </authorList>
    </citation>
    <scope>NUCLEOTIDE SEQUENCE [LARGE SCALE GENOMIC DNA]</scope>
    <source>
        <strain evidence="5">ATCC 49424 / DSM 5305 / JCM 21570 / NBRC 103401 / IFAM 1448</strain>
    </source>
</reference>
<dbReference type="RefSeq" id="WP_013629059.1">
    <property type="nucleotide sequence ID" value="NC_015174.1"/>
</dbReference>
<feature type="domain" description="CAAX prenyl protease 2/Lysostaphin resistance protein A-like" evidence="3">
    <location>
        <begin position="185"/>
        <end position="272"/>
    </location>
</feature>
<evidence type="ECO:0000313" key="5">
    <source>
        <dbReference type="Proteomes" id="UP000006860"/>
    </source>
</evidence>
<name>F0SSL9_RUBBR</name>
<dbReference type="eggNOG" id="COG1266">
    <property type="taxonomic scope" value="Bacteria"/>
</dbReference>
<dbReference type="GO" id="GO:0004175">
    <property type="term" value="F:endopeptidase activity"/>
    <property type="evidence" value="ECO:0007669"/>
    <property type="project" value="UniProtKB-ARBA"/>
</dbReference>
<dbReference type="InterPro" id="IPR052710">
    <property type="entry name" value="CAAX_protease"/>
</dbReference>
<dbReference type="Proteomes" id="UP000006860">
    <property type="component" value="Chromosome"/>
</dbReference>
<keyword evidence="2" id="KW-0472">Membrane</keyword>
<feature type="transmembrane region" description="Helical" evidence="2">
    <location>
        <begin position="89"/>
        <end position="109"/>
    </location>
</feature>
<keyword evidence="5" id="KW-1185">Reference proteome</keyword>
<gene>
    <name evidence="4" type="ordered locus">Plabr_2735</name>
</gene>
<dbReference type="GO" id="GO:0080120">
    <property type="term" value="P:CAAX-box protein maturation"/>
    <property type="evidence" value="ECO:0007669"/>
    <property type="project" value="UniProtKB-ARBA"/>
</dbReference>
<dbReference type="PANTHER" id="PTHR36435:SF1">
    <property type="entry name" value="CAAX AMINO TERMINAL PROTEASE FAMILY PROTEIN"/>
    <property type="match status" value="1"/>
</dbReference>
<feature type="transmembrane region" description="Helical" evidence="2">
    <location>
        <begin position="129"/>
        <end position="150"/>
    </location>
</feature>
<protein>
    <submittedName>
        <fullName evidence="4">Abortive infection protein</fullName>
    </submittedName>
</protein>
<dbReference type="OrthoDB" id="9777755at2"/>
<dbReference type="PANTHER" id="PTHR36435">
    <property type="entry name" value="SLR1288 PROTEIN"/>
    <property type="match status" value="1"/>
</dbReference>
<feature type="region of interest" description="Disordered" evidence="1">
    <location>
        <begin position="1"/>
        <end position="30"/>
    </location>
</feature>
<dbReference type="HOGENOM" id="CLU_752027_0_0_0"/>
<dbReference type="Pfam" id="PF02517">
    <property type="entry name" value="Rce1-like"/>
    <property type="match status" value="1"/>
</dbReference>
<feature type="transmembrane region" description="Helical" evidence="2">
    <location>
        <begin position="43"/>
        <end position="69"/>
    </location>
</feature>
<dbReference type="InterPro" id="IPR003675">
    <property type="entry name" value="Rce1/LyrA-like_dom"/>
</dbReference>
<proteinExistence type="predicted"/>
<evidence type="ECO:0000313" key="4">
    <source>
        <dbReference type="EMBL" id="ADY60335.1"/>
    </source>
</evidence>
<evidence type="ECO:0000259" key="3">
    <source>
        <dbReference type="Pfam" id="PF02517"/>
    </source>
</evidence>
<feature type="transmembrane region" description="Helical" evidence="2">
    <location>
        <begin position="216"/>
        <end position="233"/>
    </location>
</feature>
<keyword evidence="2" id="KW-0812">Transmembrane</keyword>
<accession>F0SSL9</accession>
<feature type="transmembrane region" description="Helical" evidence="2">
    <location>
        <begin position="263"/>
        <end position="283"/>
    </location>
</feature>
<dbReference type="AlphaFoldDB" id="F0SSL9"/>
<feature type="transmembrane region" description="Helical" evidence="2">
    <location>
        <begin position="289"/>
        <end position="309"/>
    </location>
</feature>
<evidence type="ECO:0000256" key="1">
    <source>
        <dbReference type="SAM" id="MobiDB-lite"/>
    </source>
</evidence>
<feature type="compositionally biased region" description="Polar residues" evidence="1">
    <location>
        <begin position="16"/>
        <end position="25"/>
    </location>
</feature>
<sequence length="368" mass="40186">MSGYFSRARSARNAINPDTNTPNHSDNSDRLIRRRGPGLPESLLWFVGAWGVHFLGLLFTAGLLIAVLLSSGMPWNPLELGEFLETQQLTLLAGEQFWFVLLALTAAWLRLGGNLSAKLGSRPLAGEHVFLLTCLIVPLATVCSVFHASLMQGWALLLERVPELAWLDSAQAMEVMQSLGQSQPTWALLLVFAVAPALGEELIFRGVIGRGLVARWGMIPGILLTSVLFAAAHVHPVHALAVLPMGIVLHYVYYTTKSFWAPLYLHFGNNAFAVLMSGPLSAHGGDGEITFSALLTVLLSLVVFLAFLWQTRVRYVLEDGEEWSDGGLTLELPTEVPLHRSYSCLSWHLSLGGLVPLVGFLIAYSAHL</sequence>
<dbReference type="KEGG" id="pbs:Plabr_2735"/>
<organism evidence="4 5">
    <name type="scientific">Rubinisphaera brasiliensis (strain ATCC 49424 / DSM 5305 / JCM 21570 / IAM 15109 / NBRC 103401 / IFAM 1448)</name>
    <name type="common">Planctomyces brasiliensis</name>
    <dbReference type="NCBI Taxonomy" id="756272"/>
    <lineage>
        <taxon>Bacteria</taxon>
        <taxon>Pseudomonadati</taxon>
        <taxon>Planctomycetota</taxon>
        <taxon>Planctomycetia</taxon>
        <taxon>Planctomycetales</taxon>
        <taxon>Planctomycetaceae</taxon>
        <taxon>Rubinisphaera</taxon>
    </lineage>
</organism>
<feature type="transmembrane region" description="Helical" evidence="2">
    <location>
        <begin position="186"/>
        <end position="204"/>
    </location>
</feature>
<dbReference type="STRING" id="756272.Plabr_2735"/>
<keyword evidence="2" id="KW-1133">Transmembrane helix</keyword>
<dbReference type="EMBL" id="CP002546">
    <property type="protein sequence ID" value="ADY60335.1"/>
    <property type="molecule type" value="Genomic_DNA"/>
</dbReference>